<dbReference type="EMBL" id="QFWV02000007">
    <property type="protein sequence ID" value="RKF06411.1"/>
    <property type="molecule type" value="Genomic_DNA"/>
</dbReference>
<dbReference type="GO" id="GO:0005198">
    <property type="term" value="F:structural molecule activity"/>
    <property type="evidence" value="ECO:0007669"/>
    <property type="project" value="InterPro"/>
</dbReference>
<evidence type="ECO:0000313" key="10">
    <source>
        <dbReference type="Proteomes" id="UP000246132"/>
    </source>
</evidence>
<evidence type="ECO:0000256" key="4">
    <source>
        <dbReference type="ARBA" id="ARBA00016244"/>
    </source>
</evidence>
<feature type="domain" description="Flagellar basal-body/hook protein C-terminal" evidence="7">
    <location>
        <begin position="443"/>
        <end position="482"/>
    </location>
</feature>
<sequence length="487" mass="50769">MTLTAAIKIAQSSLFNVSQQTQLASRNITDAGNEDYVRRQAHVSTAPYGARTYSIGRAEQPALFKSSLAALSDSAGQAVIGDAASRLQTAVNGVDNQNSASVKIGALRDALQIYSADASNPILGSSAIDAARDLARSISSASQGIQSYRAEIDRDIAAGVDDLRSLLDQFETANSLVVQGTQLRTDVNDALDQRDALLKQMSEYVSISVVQRDNNDFVLYAGQGITLFETVPRNISFDPQTAYSPTTTGNPLRIDGVPLTVGQGANTSASGKLSALMQARDSVAVQQQSQLDEIARGLVETFAETDQIGGGAPAQAGLFTYAGGPGIPPAGTLVPGMAASLTVSAAFDPEQGGDPTLLRDGGANGAAYVANTTGGAAYSDNLLALVQGLDTPRAIDATAGIAGDRSVSGYADASIGWVENLRSTANMASQSKKALHDKLSGDYLAKTGVSIDEEMTKLIALEQSYEASARIMSVVDRLFDTLFAAVR</sequence>
<proteinExistence type="inferred from homology"/>
<dbReference type="InterPro" id="IPR053927">
    <property type="entry name" value="FlgK_helical"/>
</dbReference>
<dbReference type="GO" id="GO:0009424">
    <property type="term" value="C:bacterial-type flagellum hook"/>
    <property type="evidence" value="ECO:0007669"/>
    <property type="project" value="InterPro"/>
</dbReference>
<evidence type="ECO:0000256" key="2">
    <source>
        <dbReference type="ARBA" id="ARBA00004613"/>
    </source>
</evidence>
<dbReference type="Pfam" id="PF22638">
    <property type="entry name" value="FlgK_D1"/>
    <property type="match status" value="1"/>
</dbReference>
<dbReference type="NCBIfam" id="TIGR02492">
    <property type="entry name" value="flgK_ends"/>
    <property type="match status" value="1"/>
</dbReference>
<dbReference type="AlphaFoldDB" id="A0A3A8AL16"/>
<dbReference type="Pfam" id="PF06429">
    <property type="entry name" value="Flg_bbr_C"/>
    <property type="match status" value="1"/>
</dbReference>
<dbReference type="SUPFAM" id="SSF64518">
    <property type="entry name" value="Phase 1 flagellin"/>
    <property type="match status" value="1"/>
</dbReference>
<accession>A0A3A8AL16</accession>
<keyword evidence="10" id="KW-1185">Reference proteome</keyword>
<dbReference type="Proteomes" id="UP000246132">
    <property type="component" value="Unassembled WGS sequence"/>
</dbReference>
<dbReference type="RefSeq" id="WP_109766055.1">
    <property type="nucleotide sequence ID" value="NZ_QFWV02000007.1"/>
</dbReference>
<name>A0A3A8AL16_9HYPH</name>
<reference evidence="9 10" key="1">
    <citation type="journal article" date="2018" name="Int. J. Syst. Bacteriol.">
        <title>Oceaniradius stylonemae gen. nov., sp. nov., isolated from a red alga, Stylonema cornu-cervi.</title>
        <authorList>
            <person name="Jeong S."/>
        </authorList>
    </citation>
    <scope>NUCLEOTIDE SEQUENCE [LARGE SCALE GENOMIC DNA]</scope>
    <source>
        <strain evidence="9 10">StC1</strain>
    </source>
</reference>
<dbReference type="GO" id="GO:0044780">
    <property type="term" value="P:bacterial-type flagellum assembly"/>
    <property type="evidence" value="ECO:0007669"/>
    <property type="project" value="InterPro"/>
</dbReference>
<keyword evidence="9" id="KW-0969">Cilium</keyword>
<gene>
    <name evidence="9" type="primary">flgK</name>
    <name evidence="9" type="ORF">DEM25_012440</name>
</gene>
<dbReference type="PANTHER" id="PTHR30033">
    <property type="entry name" value="FLAGELLAR HOOK-ASSOCIATED PROTEIN 1"/>
    <property type="match status" value="1"/>
</dbReference>
<comment type="similarity">
    <text evidence="3">Belongs to the flagella basal body rod proteins family.</text>
</comment>
<comment type="caution">
    <text evidence="9">The sequence shown here is derived from an EMBL/GenBank/DDBJ whole genome shotgun (WGS) entry which is preliminary data.</text>
</comment>
<dbReference type="InterPro" id="IPR010930">
    <property type="entry name" value="Flg_bb/hook_C_dom"/>
</dbReference>
<evidence type="ECO:0000256" key="5">
    <source>
        <dbReference type="ARBA" id="ARBA00022525"/>
    </source>
</evidence>
<keyword evidence="9" id="KW-0282">Flagellum</keyword>
<evidence type="ECO:0000256" key="6">
    <source>
        <dbReference type="ARBA" id="ARBA00023143"/>
    </source>
</evidence>
<feature type="domain" description="Flagellar hook-associated protein FlgK helical" evidence="8">
    <location>
        <begin position="87"/>
        <end position="312"/>
    </location>
</feature>
<evidence type="ECO:0000256" key="3">
    <source>
        <dbReference type="ARBA" id="ARBA00009677"/>
    </source>
</evidence>
<evidence type="ECO:0000256" key="1">
    <source>
        <dbReference type="ARBA" id="ARBA00004365"/>
    </source>
</evidence>
<evidence type="ECO:0000259" key="7">
    <source>
        <dbReference type="Pfam" id="PF06429"/>
    </source>
</evidence>
<keyword evidence="5" id="KW-0964">Secreted</keyword>
<dbReference type="GO" id="GO:0005576">
    <property type="term" value="C:extracellular region"/>
    <property type="evidence" value="ECO:0007669"/>
    <property type="project" value="UniProtKB-SubCell"/>
</dbReference>
<dbReference type="InterPro" id="IPR002371">
    <property type="entry name" value="FlgK"/>
</dbReference>
<comment type="subcellular location">
    <subcellularLocation>
        <location evidence="1">Bacterial flagellum</location>
    </subcellularLocation>
    <subcellularLocation>
        <location evidence="2">Secreted</location>
    </subcellularLocation>
</comment>
<organism evidence="9 10">
    <name type="scientific">Oceaniradius stylonematis</name>
    <dbReference type="NCBI Taxonomy" id="2184161"/>
    <lineage>
        <taxon>Bacteria</taxon>
        <taxon>Pseudomonadati</taxon>
        <taxon>Pseudomonadota</taxon>
        <taxon>Alphaproteobacteria</taxon>
        <taxon>Hyphomicrobiales</taxon>
        <taxon>Ahrensiaceae</taxon>
        <taxon>Oceaniradius</taxon>
    </lineage>
</organism>
<keyword evidence="9" id="KW-0966">Cell projection</keyword>
<evidence type="ECO:0000259" key="8">
    <source>
        <dbReference type="Pfam" id="PF22638"/>
    </source>
</evidence>
<dbReference type="OrthoDB" id="7181295at2"/>
<keyword evidence="6" id="KW-0975">Bacterial flagellum</keyword>
<evidence type="ECO:0000313" key="9">
    <source>
        <dbReference type="EMBL" id="RKF06411.1"/>
    </source>
</evidence>
<dbReference type="PANTHER" id="PTHR30033:SF1">
    <property type="entry name" value="FLAGELLAR HOOK-ASSOCIATED PROTEIN 1"/>
    <property type="match status" value="1"/>
</dbReference>
<protein>
    <recommendedName>
        <fullName evidence="4">Flagellar hook-associated protein 1</fullName>
    </recommendedName>
</protein>